<comment type="similarity">
    <text evidence="12">Belongs to the carbohydrate kinase PfkB family. Ribokinase subfamily.</text>
</comment>
<comment type="subunit">
    <text evidence="12">Homodimer.</text>
</comment>
<keyword evidence="5 12" id="KW-0479">Metal-binding</keyword>
<reference evidence="14 15" key="1">
    <citation type="submission" date="2009-07" db="EMBL/GenBank/DDBJ databases">
        <authorList>
            <person name="Madupu R."/>
            <person name="Sebastian Y."/>
            <person name="Durkin A.S."/>
            <person name="Torralba M."/>
            <person name="Methe B."/>
            <person name="Sutton G.G."/>
            <person name="Strausberg R.L."/>
            <person name="Nelson K.E."/>
        </authorList>
    </citation>
    <scope>NUCLEOTIDE SEQUENCE [LARGE SCALE GENOMIC DNA]</scope>
    <source>
        <strain evidence="14 15">ATCC 35580</strain>
    </source>
</reference>
<dbReference type="InterPro" id="IPR029056">
    <property type="entry name" value="Ribokinase-like"/>
</dbReference>
<feature type="binding site" evidence="12">
    <location>
        <begin position="11"/>
        <end position="13"/>
    </location>
    <ligand>
        <name>substrate</name>
    </ligand>
</feature>
<keyword evidence="4 12" id="KW-0808">Transferase</keyword>
<comment type="activity regulation">
    <text evidence="12">Activated by a monovalent cation that binds near, but not in, the active site. The most likely occupant of the site in vivo is potassium. Ion binding induces a conformational change that may alter substrate affinity.</text>
</comment>
<feature type="binding site" evidence="12">
    <location>
        <position position="286"/>
    </location>
    <ligand>
        <name>K(+)</name>
        <dbReference type="ChEBI" id="CHEBI:29103"/>
    </ligand>
</feature>
<keyword evidence="7 12" id="KW-0418">Kinase</keyword>
<dbReference type="SUPFAM" id="SSF53613">
    <property type="entry name" value="Ribokinase-like"/>
    <property type="match status" value="1"/>
</dbReference>
<comment type="subcellular location">
    <subcellularLocation>
        <location evidence="12">Cytoplasm</location>
    </subcellularLocation>
</comment>
<dbReference type="STRING" id="596324.TREVI0001_2019"/>
<feature type="binding site" evidence="12">
    <location>
        <begin position="250"/>
        <end position="251"/>
    </location>
    <ligand>
        <name>ATP</name>
        <dbReference type="ChEBI" id="CHEBI:30616"/>
    </ligand>
</feature>
<proteinExistence type="inferred from homology"/>
<evidence type="ECO:0000256" key="9">
    <source>
        <dbReference type="ARBA" id="ARBA00022842"/>
    </source>
</evidence>
<evidence type="ECO:0000256" key="3">
    <source>
        <dbReference type="ARBA" id="ARBA00016943"/>
    </source>
</evidence>
<comment type="pathway">
    <text evidence="12">Carbohydrate metabolism; D-ribose degradation; D-ribose 5-phosphate from beta-D-ribopyranose: step 2/2.</text>
</comment>
<organism evidence="14 15">
    <name type="scientific">Treponema vincentii ATCC 35580</name>
    <dbReference type="NCBI Taxonomy" id="596324"/>
    <lineage>
        <taxon>Bacteria</taxon>
        <taxon>Pseudomonadati</taxon>
        <taxon>Spirochaetota</taxon>
        <taxon>Spirochaetia</taxon>
        <taxon>Spirochaetales</taxon>
        <taxon>Treponemataceae</taxon>
        <taxon>Treponema</taxon>
    </lineage>
</organism>
<dbReference type="AlphaFoldDB" id="C8PQB7"/>
<keyword evidence="12" id="KW-0963">Cytoplasm</keyword>
<dbReference type="eggNOG" id="COG0524">
    <property type="taxonomic scope" value="Bacteria"/>
</dbReference>
<dbReference type="Proteomes" id="UP000004509">
    <property type="component" value="Unassembled WGS sequence"/>
</dbReference>
<evidence type="ECO:0000256" key="4">
    <source>
        <dbReference type="ARBA" id="ARBA00022679"/>
    </source>
</evidence>
<evidence type="ECO:0000256" key="7">
    <source>
        <dbReference type="ARBA" id="ARBA00022777"/>
    </source>
</evidence>
<evidence type="ECO:0000313" key="14">
    <source>
        <dbReference type="EMBL" id="EEV20272.1"/>
    </source>
</evidence>
<dbReference type="PANTHER" id="PTHR10584">
    <property type="entry name" value="SUGAR KINASE"/>
    <property type="match status" value="1"/>
</dbReference>
<evidence type="ECO:0000256" key="8">
    <source>
        <dbReference type="ARBA" id="ARBA00022840"/>
    </source>
</evidence>
<dbReference type="InterPro" id="IPR011611">
    <property type="entry name" value="PfkB_dom"/>
</dbReference>
<dbReference type="InterPro" id="IPR011877">
    <property type="entry name" value="Ribokinase"/>
</dbReference>
<keyword evidence="8 12" id="KW-0067">ATP-binding</keyword>
<feature type="binding site" evidence="12">
    <location>
        <position position="185"/>
    </location>
    <ligand>
        <name>ATP</name>
        <dbReference type="ChEBI" id="CHEBI:30616"/>
    </ligand>
</feature>
<evidence type="ECO:0000256" key="11">
    <source>
        <dbReference type="ARBA" id="ARBA00023277"/>
    </source>
</evidence>
<comment type="caution">
    <text evidence="14">The sequence shown here is derived from an EMBL/GenBank/DDBJ whole genome shotgun (WGS) entry which is preliminary data.</text>
</comment>
<feature type="binding site" evidence="12">
    <location>
        <begin position="39"/>
        <end position="43"/>
    </location>
    <ligand>
        <name>substrate</name>
    </ligand>
</feature>
<dbReference type="UniPathway" id="UPA00916">
    <property type="reaction ID" value="UER00889"/>
</dbReference>
<evidence type="ECO:0000256" key="12">
    <source>
        <dbReference type="HAMAP-Rule" id="MF_01987"/>
    </source>
</evidence>
<keyword evidence="10 12" id="KW-0630">Potassium</keyword>
<evidence type="ECO:0000313" key="15">
    <source>
        <dbReference type="Proteomes" id="UP000004509"/>
    </source>
</evidence>
<evidence type="ECO:0000256" key="10">
    <source>
        <dbReference type="ARBA" id="ARBA00022958"/>
    </source>
</evidence>
<feature type="binding site" evidence="12">
    <location>
        <position position="290"/>
    </location>
    <ligand>
        <name>K(+)</name>
        <dbReference type="ChEBI" id="CHEBI:29103"/>
    </ligand>
</feature>
<keyword evidence="6 12" id="KW-0547">Nucleotide-binding</keyword>
<dbReference type="InterPro" id="IPR002139">
    <property type="entry name" value="Ribo/fructo_kinase"/>
</dbReference>
<dbReference type="GO" id="GO:0004747">
    <property type="term" value="F:ribokinase activity"/>
    <property type="evidence" value="ECO:0007669"/>
    <property type="project" value="UniProtKB-UniRule"/>
</dbReference>
<dbReference type="GO" id="GO:0046872">
    <property type="term" value="F:metal ion binding"/>
    <property type="evidence" value="ECO:0007669"/>
    <property type="project" value="UniProtKB-KW"/>
</dbReference>
<comment type="function">
    <text evidence="12">Catalyzes the phosphorylation of ribose at O-5 in a reaction requiring ATP and magnesium. The resulting D-ribose-5-phosphate can then be used either for sythesis of nucleotides, histidine, and tryptophan, or as a component of the pentose phosphate pathway.</text>
</comment>
<dbReference type="EC" id="2.7.1.15" evidence="2 12"/>
<feature type="binding site" evidence="12">
    <location>
        <begin position="218"/>
        <end position="223"/>
    </location>
    <ligand>
        <name>ATP</name>
        <dbReference type="ChEBI" id="CHEBI:30616"/>
    </ligand>
</feature>
<dbReference type="RefSeq" id="WP_006188772.1">
    <property type="nucleotide sequence ID" value="NZ_ACYH01000037.1"/>
</dbReference>
<dbReference type="GO" id="GO:0005829">
    <property type="term" value="C:cytosol"/>
    <property type="evidence" value="ECO:0007669"/>
    <property type="project" value="TreeGrafter"/>
</dbReference>
<feature type="domain" description="Carbohydrate kinase PfkB" evidence="13">
    <location>
        <begin position="1"/>
        <end position="293"/>
    </location>
</feature>
<dbReference type="PROSITE" id="PS00584">
    <property type="entry name" value="PFKB_KINASES_2"/>
    <property type="match status" value="1"/>
</dbReference>
<dbReference type="EMBL" id="ACYH01000037">
    <property type="protein sequence ID" value="EEV20272.1"/>
    <property type="molecule type" value="Genomic_DNA"/>
</dbReference>
<comment type="catalytic activity">
    <reaction evidence="12">
        <text>D-ribose + ATP = D-ribose 5-phosphate + ADP + H(+)</text>
        <dbReference type="Rhea" id="RHEA:13697"/>
        <dbReference type="ChEBI" id="CHEBI:15378"/>
        <dbReference type="ChEBI" id="CHEBI:30616"/>
        <dbReference type="ChEBI" id="CHEBI:47013"/>
        <dbReference type="ChEBI" id="CHEBI:78346"/>
        <dbReference type="ChEBI" id="CHEBI:456216"/>
        <dbReference type="EC" id="2.7.1.15"/>
    </reaction>
</comment>
<dbReference type="NCBIfam" id="TIGR02152">
    <property type="entry name" value="D_ribokin_bact"/>
    <property type="match status" value="1"/>
</dbReference>
<comment type="cofactor">
    <cofactor evidence="12">
        <name>Mg(2+)</name>
        <dbReference type="ChEBI" id="CHEBI:18420"/>
    </cofactor>
    <text evidence="12">Requires a divalent cation, most likely magnesium in vivo, as an electrophilic catalyst to aid phosphoryl group transfer. It is the chelate of the metal and the nucleotide that is the actual substrate.</text>
</comment>
<name>C8PQB7_9SPIR</name>
<feature type="binding site" evidence="12">
    <location>
        <position position="275"/>
    </location>
    <ligand>
        <name>ATP</name>
        <dbReference type="ChEBI" id="CHEBI:30616"/>
    </ligand>
</feature>
<evidence type="ECO:0000256" key="2">
    <source>
        <dbReference type="ARBA" id="ARBA00012035"/>
    </source>
</evidence>
<evidence type="ECO:0000256" key="6">
    <source>
        <dbReference type="ARBA" id="ARBA00022741"/>
    </source>
</evidence>
<dbReference type="HAMAP" id="MF_01987">
    <property type="entry name" value="Ribokinase"/>
    <property type="match status" value="1"/>
</dbReference>
<dbReference type="Gene3D" id="3.40.1190.20">
    <property type="match status" value="1"/>
</dbReference>
<evidence type="ECO:0000256" key="1">
    <source>
        <dbReference type="ARBA" id="ARBA00005380"/>
    </source>
</evidence>
<dbReference type="PANTHER" id="PTHR10584:SF166">
    <property type="entry name" value="RIBOKINASE"/>
    <property type="match status" value="1"/>
</dbReference>
<evidence type="ECO:0000256" key="5">
    <source>
        <dbReference type="ARBA" id="ARBA00022723"/>
    </source>
</evidence>
<comment type="caution">
    <text evidence="12">Lacks conserved residue(s) required for the propagation of feature annotation.</text>
</comment>
<sequence>MKKILVIGSLNADMVVRVPHIPVAGETILAETADTIPGGKGANQAYAAGRLGAQTVMFGAVGADRYAEIEKKSLQSAGVDVSRLLVRADCATGLAWITVNDAGNNSIVVIQGANKTLSEKDIADNDDLLRSCDIILCQLEIPMETVLCAARRAKELGKTFILDPAPAPKVFPPELYAYVDIIKPNETELALLTGAKVSDYESASDMLRAQGVKNVIVTLGGKGAFVNSESEGKHLVPARSVPVVDTTAAGDSFTAALAVRLASGSSLLQAVRYANEVASIVVTRKGAQTSIPSAAEVPFDDK</sequence>
<feature type="binding site" evidence="12">
    <location>
        <position position="284"/>
    </location>
    <ligand>
        <name>K(+)</name>
        <dbReference type="ChEBI" id="CHEBI:29103"/>
    </ligand>
</feature>
<feature type="binding site" evidence="12">
    <location>
        <position position="281"/>
    </location>
    <ligand>
        <name>K(+)</name>
        <dbReference type="ChEBI" id="CHEBI:29103"/>
    </ligand>
</feature>
<dbReference type="CDD" id="cd01174">
    <property type="entry name" value="ribokinase"/>
    <property type="match status" value="1"/>
</dbReference>
<protein>
    <recommendedName>
        <fullName evidence="3 12">Ribokinase</fullName>
        <shortName evidence="12">RK</shortName>
        <ecNumber evidence="2 12">2.7.1.15</ecNumber>
    </recommendedName>
</protein>
<dbReference type="Pfam" id="PF00294">
    <property type="entry name" value="PfkB"/>
    <property type="match status" value="1"/>
</dbReference>
<feature type="binding site" evidence="12">
    <location>
        <position position="247"/>
    </location>
    <ligand>
        <name>K(+)</name>
        <dbReference type="ChEBI" id="CHEBI:29103"/>
    </ligand>
</feature>
<feature type="binding site" evidence="12">
    <location>
        <position position="251"/>
    </location>
    <ligand>
        <name>substrate</name>
    </ligand>
</feature>
<dbReference type="GO" id="GO:0019303">
    <property type="term" value="P:D-ribose catabolic process"/>
    <property type="evidence" value="ECO:0007669"/>
    <property type="project" value="UniProtKB-UniRule"/>
</dbReference>
<dbReference type="PRINTS" id="PR00990">
    <property type="entry name" value="RIBOKINASE"/>
</dbReference>
<comment type="similarity">
    <text evidence="1">Belongs to the carbohydrate kinase pfkB family.</text>
</comment>
<feature type="active site" description="Proton acceptor" evidence="12">
    <location>
        <position position="251"/>
    </location>
</feature>
<feature type="binding site" evidence="12">
    <location>
        <position position="245"/>
    </location>
    <ligand>
        <name>K(+)</name>
        <dbReference type="ChEBI" id="CHEBI:29103"/>
    </ligand>
</feature>
<keyword evidence="11 12" id="KW-0119">Carbohydrate metabolism</keyword>
<feature type="binding site" evidence="12">
    <location>
        <position position="140"/>
    </location>
    <ligand>
        <name>substrate</name>
    </ligand>
</feature>
<accession>C8PQB7</accession>
<dbReference type="OrthoDB" id="9775849at2"/>
<gene>
    <name evidence="12 14" type="primary">rbsK</name>
    <name evidence="14" type="ORF">TREVI0001_2019</name>
</gene>
<dbReference type="GO" id="GO:0005524">
    <property type="term" value="F:ATP binding"/>
    <property type="evidence" value="ECO:0007669"/>
    <property type="project" value="UniProtKB-UniRule"/>
</dbReference>
<keyword evidence="9 12" id="KW-0460">Magnesium</keyword>
<evidence type="ECO:0000259" key="13">
    <source>
        <dbReference type="Pfam" id="PF00294"/>
    </source>
</evidence>
<dbReference type="InterPro" id="IPR002173">
    <property type="entry name" value="Carboh/pur_kinase_PfkB_CS"/>
</dbReference>